<evidence type="ECO:0000313" key="3">
    <source>
        <dbReference type="EMBL" id="QIR07435.1"/>
    </source>
</evidence>
<keyword evidence="4" id="KW-1185">Reference proteome</keyword>
<accession>A0ABX6K7C9</accession>
<evidence type="ECO:0000256" key="1">
    <source>
        <dbReference type="SAM" id="MobiDB-lite"/>
    </source>
</evidence>
<dbReference type="EMBL" id="CP050267">
    <property type="protein sequence ID" value="QIR07435.1"/>
    <property type="molecule type" value="Genomic_DNA"/>
</dbReference>
<feature type="transmembrane region" description="Helical" evidence="2">
    <location>
        <begin position="38"/>
        <end position="57"/>
    </location>
</feature>
<dbReference type="Proteomes" id="UP000501408">
    <property type="component" value="Chromosome 2"/>
</dbReference>
<gene>
    <name evidence="3" type="ORF">HBA18_13500</name>
</gene>
<keyword evidence="2" id="KW-0812">Transmembrane</keyword>
<sequence length="303" mass="32685">MNTDARATTKPSGLLIVGILFIPYLCVWTLLDKKYSAFSRILGFGYMVIAFMLFVNGPTNPQSIWSATLSLLALCALGFGFYLVRQALKWGWKNAIEQLKPTGKETTSAANMQAPSQPAVTKKLPAWLVKGIDVSENADGSIHFTFPADMTGPAKDKVIQFCEGLSDFGPFTWSDAVASESASASVEHHAPAQANDTRASNTHSARSVEGLIKLATPKHGWFKVSFLGFPNDEESQLSEMALQSGMTINDHTQEAVDVLCFGDFASNAMIEKAHAEGAVVLDKEAFVHFVASGYVPEKGTALA</sequence>
<evidence type="ECO:0000313" key="4">
    <source>
        <dbReference type="Proteomes" id="UP000501408"/>
    </source>
</evidence>
<evidence type="ECO:0008006" key="5">
    <source>
        <dbReference type="Google" id="ProtNLM"/>
    </source>
</evidence>
<feature type="transmembrane region" description="Helical" evidence="2">
    <location>
        <begin position="63"/>
        <end position="84"/>
    </location>
</feature>
<dbReference type="RefSeq" id="WP_167315066.1">
    <property type="nucleotide sequence ID" value="NZ_CP050267.1"/>
</dbReference>
<proteinExistence type="predicted"/>
<organism evidence="3 4">
    <name type="scientific">Salinivibrio costicola</name>
    <name type="common">Vibrio costicola</name>
    <dbReference type="NCBI Taxonomy" id="51367"/>
    <lineage>
        <taxon>Bacteria</taxon>
        <taxon>Pseudomonadati</taxon>
        <taxon>Pseudomonadota</taxon>
        <taxon>Gammaproteobacteria</taxon>
        <taxon>Vibrionales</taxon>
        <taxon>Vibrionaceae</taxon>
        <taxon>Salinivibrio</taxon>
    </lineage>
</organism>
<reference evidence="3 4" key="1">
    <citation type="submission" date="2020-03" db="EMBL/GenBank/DDBJ databases">
        <title>Genome mining reveals the biosynthetic pathways of PHA and ectoines of the halophilic strain Salinivibrio costicola M318 isolated from fermented shrimp paste.</title>
        <authorList>
            <person name="Doan T.V."/>
            <person name="Tran L.T."/>
            <person name="Trieu T.A."/>
            <person name="Nguyen Q.V."/>
            <person name="Quach T.N."/>
            <person name="Phi T.Q."/>
            <person name="Kumar S."/>
        </authorList>
    </citation>
    <scope>NUCLEOTIDE SEQUENCE [LARGE SCALE GENOMIC DNA]</scope>
    <source>
        <strain evidence="3 4">M318</strain>
    </source>
</reference>
<feature type="region of interest" description="Disordered" evidence="1">
    <location>
        <begin position="182"/>
        <end position="202"/>
    </location>
</feature>
<evidence type="ECO:0000256" key="2">
    <source>
        <dbReference type="SAM" id="Phobius"/>
    </source>
</evidence>
<protein>
    <recommendedName>
        <fullName evidence="5">BRCT domain-containing protein</fullName>
    </recommendedName>
</protein>
<name>A0ABX6K7C9_SALCS</name>
<keyword evidence="2" id="KW-1133">Transmembrane helix</keyword>
<keyword evidence="2" id="KW-0472">Membrane</keyword>
<feature type="transmembrane region" description="Helical" evidence="2">
    <location>
        <begin position="12"/>
        <end position="31"/>
    </location>
</feature>